<dbReference type="OrthoDB" id="1550572at2"/>
<dbReference type="HOGENOM" id="CLU_1575818_0_0_0"/>
<organism evidence="1 2">
    <name type="scientific">Coraliomargarita akajimensis (strain DSM 45221 / IAM 15411 / JCM 23193 / KCTC 12865 / 04OKA010-24)</name>
    <dbReference type="NCBI Taxonomy" id="583355"/>
    <lineage>
        <taxon>Bacteria</taxon>
        <taxon>Pseudomonadati</taxon>
        <taxon>Verrucomicrobiota</taxon>
        <taxon>Opitutia</taxon>
        <taxon>Puniceicoccales</taxon>
        <taxon>Coraliomargaritaceae</taxon>
        <taxon>Coraliomargarita</taxon>
    </lineage>
</organism>
<proteinExistence type="predicted"/>
<dbReference type="Proteomes" id="UP000000925">
    <property type="component" value="Chromosome"/>
</dbReference>
<dbReference type="KEGG" id="caa:Caka_0304"/>
<reference evidence="1 2" key="1">
    <citation type="journal article" date="2010" name="Stand. Genomic Sci.">
        <title>Complete genome sequence of Coraliomargarita akajimensis type strain (04OKA010-24).</title>
        <authorList>
            <person name="Mavromatis K."/>
            <person name="Abt B."/>
            <person name="Brambilla E."/>
            <person name="Lapidus A."/>
            <person name="Copeland A."/>
            <person name="Deshpande S."/>
            <person name="Nolan M."/>
            <person name="Lucas S."/>
            <person name="Tice H."/>
            <person name="Cheng J.F."/>
            <person name="Han C."/>
            <person name="Detter J.C."/>
            <person name="Woyke T."/>
            <person name="Goodwin L."/>
            <person name="Pitluck S."/>
            <person name="Held B."/>
            <person name="Brettin T."/>
            <person name="Tapia R."/>
            <person name="Ivanova N."/>
            <person name="Mikhailova N."/>
            <person name="Pati A."/>
            <person name="Liolios K."/>
            <person name="Chen A."/>
            <person name="Palaniappan K."/>
            <person name="Land M."/>
            <person name="Hauser L."/>
            <person name="Chang Y.J."/>
            <person name="Jeffries C.D."/>
            <person name="Rohde M."/>
            <person name="Goker M."/>
            <person name="Bristow J."/>
            <person name="Eisen J.A."/>
            <person name="Markowitz V."/>
            <person name="Hugenholtz P."/>
            <person name="Klenk H.P."/>
            <person name="Kyrpides N.C."/>
        </authorList>
    </citation>
    <scope>NUCLEOTIDE SEQUENCE [LARGE SCALE GENOMIC DNA]</scope>
    <source>
        <strain evidence="2">DSM 45221 / IAM 15411 / JCM 23193 / KCTC 12865</strain>
    </source>
</reference>
<dbReference type="eggNOG" id="ENOG5032ZK8">
    <property type="taxonomic scope" value="Bacteria"/>
</dbReference>
<keyword evidence="2" id="KW-1185">Reference proteome</keyword>
<evidence type="ECO:0000313" key="2">
    <source>
        <dbReference type="Proteomes" id="UP000000925"/>
    </source>
</evidence>
<dbReference type="RefSeq" id="WP_013042056.1">
    <property type="nucleotide sequence ID" value="NC_014008.1"/>
</dbReference>
<dbReference type="AlphaFoldDB" id="D5EMC4"/>
<name>D5EMC4_CORAD</name>
<dbReference type="EMBL" id="CP001998">
    <property type="protein sequence ID" value="ADE53330.1"/>
    <property type="molecule type" value="Genomic_DNA"/>
</dbReference>
<dbReference type="STRING" id="583355.Caka_0304"/>
<evidence type="ECO:0000313" key="1">
    <source>
        <dbReference type="EMBL" id="ADE53330.1"/>
    </source>
</evidence>
<protein>
    <submittedName>
        <fullName evidence="1">Uncharacterized protein</fullName>
    </submittedName>
</protein>
<gene>
    <name evidence="1" type="ordered locus">Caka_0304</name>
</gene>
<accession>D5EMC4</accession>
<sequence length="169" mass="19867">MQTTQNIQLEQLHMLLESIFQEGNPVVKESYSDFDKSIRRFESLDALKNEFEEKKFHQYSIYYPEAKGHLREKRIELKPGAVEGHTHRYSIEGWGLISLQCNFRNDPEIECRIAVNSESRAKEWFSTCPELKSPDLWEWNVVKKQAGRLTRLLRKLAKEAEPVASGQRR</sequence>